<reference evidence="9" key="1">
    <citation type="submission" date="2009-10" db="EMBL/GenBank/DDBJ databases">
        <authorList>
            <person name="Annaheim M."/>
        </authorList>
    </citation>
    <scope>NUCLEOTIDE SEQUENCE</scope>
    <source>
        <tissue evidence="9">Ovary</tissue>
    </source>
</reference>
<evidence type="ECO:0000256" key="7">
    <source>
        <dbReference type="SAM" id="Coils"/>
    </source>
</evidence>
<feature type="non-terminal residue" evidence="9">
    <location>
        <position position="1"/>
    </location>
</feature>
<dbReference type="GO" id="GO:0070192">
    <property type="term" value="P:chromosome organization involved in meiotic cell cycle"/>
    <property type="evidence" value="ECO:0007669"/>
    <property type="project" value="TreeGrafter"/>
</dbReference>
<keyword evidence="5 7" id="KW-0175">Coiled coil</keyword>
<feature type="binding site" evidence="6">
    <location>
        <position position="113"/>
    </location>
    <ligand>
        <name>Zn(2+)</name>
        <dbReference type="ChEBI" id="CHEBI:29105"/>
    </ligand>
</feature>
<keyword evidence="4" id="KW-0067">ATP-binding</keyword>
<dbReference type="GO" id="GO:0051880">
    <property type="term" value="F:G-quadruplex DNA binding"/>
    <property type="evidence" value="ECO:0007669"/>
    <property type="project" value="TreeGrafter"/>
</dbReference>
<dbReference type="GO" id="GO:0007004">
    <property type="term" value="P:telomere maintenance via telomerase"/>
    <property type="evidence" value="ECO:0007669"/>
    <property type="project" value="TreeGrafter"/>
</dbReference>
<dbReference type="GO" id="GO:0000794">
    <property type="term" value="C:condensed nuclear chromosome"/>
    <property type="evidence" value="ECO:0007669"/>
    <property type="project" value="TreeGrafter"/>
</dbReference>
<dbReference type="GO" id="GO:0006302">
    <property type="term" value="P:double-strand break repair"/>
    <property type="evidence" value="ECO:0007669"/>
    <property type="project" value="TreeGrafter"/>
</dbReference>
<proteinExistence type="evidence at transcript level"/>
<dbReference type="SUPFAM" id="SSF75712">
    <property type="entry name" value="Rad50 coiled-coil Zn hook"/>
    <property type="match status" value="1"/>
</dbReference>
<dbReference type="GO" id="GO:0043047">
    <property type="term" value="F:single-stranded telomeric DNA binding"/>
    <property type="evidence" value="ECO:0007669"/>
    <property type="project" value="TreeGrafter"/>
</dbReference>
<protein>
    <submittedName>
        <fullName evidence="9">Nasonia vitripennis LP09268p-like protein</fullName>
    </submittedName>
</protein>
<sequence length="276" mass="32392">LKNTVNKFQQTLNERLNKLRQEVDQEQKKATTLETTIEHLRKEFRAKLAETQCDKHKIATHCSDYKNYDGTMLTLSAKLRKLQNQRGMFAFQGTAYSEYVKKLSEPDPCCPLCDRDFPKSSDALKVADKLKEEIRNHPDRLKSCEEELNKIKANHEALLALKTTVEKIFKFEEVEKDEMRKKIDENRTKLEASKKSIEDMRVMISGLEKKIEMCNNLSGYLAVWDQCLNDIEQLESNYNEILLDMDDSNFRDDRTIEEVQNEREELKKKKKKTDVS</sequence>
<dbReference type="Gene3D" id="1.10.287.510">
    <property type="entry name" value="Helix hairpin bin"/>
    <property type="match status" value="1"/>
</dbReference>
<feature type="binding site" evidence="6">
    <location>
        <position position="110"/>
    </location>
    <ligand>
        <name>Zn(2+)</name>
        <dbReference type="ChEBI" id="CHEBI:29105"/>
    </ligand>
</feature>
<keyword evidence="1 6" id="KW-0479">Metal-binding</keyword>
<dbReference type="PANTHER" id="PTHR18867">
    <property type="entry name" value="RAD50"/>
    <property type="match status" value="1"/>
</dbReference>
<feature type="domain" description="Zinc-hook" evidence="8">
    <location>
        <begin position="65"/>
        <end position="163"/>
    </location>
</feature>
<dbReference type="EMBL" id="FN557480">
    <property type="protein sequence ID" value="CBH26142.1"/>
    <property type="molecule type" value="mRNA"/>
</dbReference>
<dbReference type="GO" id="GO:0000722">
    <property type="term" value="P:telomere maintenance via recombination"/>
    <property type="evidence" value="ECO:0007669"/>
    <property type="project" value="TreeGrafter"/>
</dbReference>
<dbReference type="AlphaFoldDB" id="D7FB72"/>
<dbReference type="PANTHER" id="PTHR18867:SF12">
    <property type="entry name" value="DNA REPAIR PROTEIN RAD50"/>
    <property type="match status" value="1"/>
</dbReference>
<name>D7FB72_9HYME</name>
<dbReference type="GO" id="GO:0003691">
    <property type="term" value="F:double-stranded telomeric DNA binding"/>
    <property type="evidence" value="ECO:0007669"/>
    <property type="project" value="TreeGrafter"/>
</dbReference>
<feature type="coiled-coil region" evidence="7">
    <location>
        <begin position="9"/>
        <end position="43"/>
    </location>
</feature>
<keyword evidence="2" id="KW-0547">Nucleotide-binding</keyword>
<dbReference type="GO" id="GO:0046872">
    <property type="term" value="F:metal ion binding"/>
    <property type="evidence" value="ECO:0007669"/>
    <property type="project" value="UniProtKB-UniRule"/>
</dbReference>
<evidence type="ECO:0000259" key="8">
    <source>
        <dbReference type="PROSITE" id="PS51131"/>
    </source>
</evidence>
<dbReference type="PROSITE" id="PS51131">
    <property type="entry name" value="ZN_HOOK"/>
    <property type="match status" value="1"/>
</dbReference>
<evidence type="ECO:0000313" key="9">
    <source>
        <dbReference type="EMBL" id="CBH26142.1"/>
    </source>
</evidence>
<evidence type="ECO:0000256" key="2">
    <source>
        <dbReference type="ARBA" id="ARBA00022741"/>
    </source>
</evidence>
<gene>
    <name evidence="9" type="primary">NvLP09268p</name>
</gene>
<evidence type="ECO:0000256" key="1">
    <source>
        <dbReference type="ARBA" id="ARBA00022723"/>
    </source>
</evidence>
<accession>D7FB72</accession>
<evidence type="ECO:0000256" key="3">
    <source>
        <dbReference type="ARBA" id="ARBA00022833"/>
    </source>
</evidence>
<evidence type="ECO:0000256" key="4">
    <source>
        <dbReference type="ARBA" id="ARBA00022840"/>
    </source>
</evidence>
<dbReference type="GO" id="GO:0005524">
    <property type="term" value="F:ATP binding"/>
    <property type="evidence" value="ECO:0007669"/>
    <property type="project" value="UniProtKB-KW"/>
</dbReference>
<dbReference type="GO" id="GO:0030870">
    <property type="term" value="C:Mre11 complex"/>
    <property type="evidence" value="ECO:0007669"/>
    <property type="project" value="TreeGrafter"/>
</dbReference>
<evidence type="ECO:0000256" key="6">
    <source>
        <dbReference type="PROSITE-ProRule" id="PRU00471"/>
    </source>
</evidence>
<feature type="coiled-coil region" evidence="7">
    <location>
        <begin position="249"/>
        <end position="276"/>
    </location>
</feature>
<evidence type="ECO:0000256" key="5">
    <source>
        <dbReference type="ARBA" id="ARBA00023054"/>
    </source>
</evidence>
<keyword evidence="3 6" id="KW-0862">Zinc</keyword>
<dbReference type="InterPro" id="IPR013134">
    <property type="entry name" value="Zn_hook_RAD50"/>
</dbReference>
<feature type="coiled-coil region" evidence="7">
    <location>
        <begin position="127"/>
        <end position="196"/>
    </location>
</feature>
<reference evidence="9" key="2">
    <citation type="submission" date="2010-06" db="EMBL/GenBank/DDBJ databases">
        <title>Identification of bracovirus particle proteins and analysis of their transcript levels at the stage of virion formation.</title>
        <authorList>
            <person name="Wetterwald C."/>
            <person name="Roth T."/>
            <person name="Kaeslin M."/>
            <person name="Anaheim M."/>
            <person name="Wespi G."/>
            <person name="Heller M."/>
            <person name="Meser P."/>
            <person name="Roditi I."/>
            <person name="Pfister-Wilhelm R."/>
            <person name="Bezier A."/>
            <person name="Gyapay G."/>
            <person name="Drezen J.M."/>
            <person name="Lanzrein B."/>
        </authorList>
    </citation>
    <scope>NUCLEOTIDE SEQUENCE</scope>
    <source>
        <tissue evidence="9">Ovary</tissue>
    </source>
</reference>
<dbReference type="Pfam" id="PF04423">
    <property type="entry name" value="Rad50_zn_hook"/>
    <property type="match status" value="1"/>
</dbReference>
<organism evidence="9">
    <name type="scientific">Chelonus inanitus</name>
    <dbReference type="NCBI Taxonomy" id="49201"/>
    <lineage>
        <taxon>Eukaryota</taxon>
        <taxon>Metazoa</taxon>
        <taxon>Ecdysozoa</taxon>
        <taxon>Arthropoda</taxon>
        <taxon>Hexapoda</taxon>
        <taxon>Insecta</taxon>
        <taxon>Pterygota</taxon>
        <taxon>Neoptera</taxon>
        <taxon>Endopterygota</taxon>
        <taxon>Hymenoptera</taxon>
        <taxon>Apocrita</taxon>
        <taxon>Ichneumonoidea</taxon>
        <taxon>Braconidae</taxon>
        <taxon>Cheloninae</taxon>
        <taxon>Chelonus</taxon>
    </lineage>
</organism>